<name>A0A3P4A9S9_9CAUD</name>
<sequence length="341" mass="36819">MSTVRIAVPANATIIKGSLRNLLDGSSLASLQLDGSSLASLQHTAAMVEKIHDEILDNNDTHYCLSDFTQLLDPTRVLVLYNRDYHIMRNQRGRDIDFIIVGHDEKSYIARGYNVQEKEMVFATRVNGINSSDVEDLLSSICGELTSAIKRADSYAIETTGVLCFGRARGNMLIPNDYLEYGNESNVANAGFTLLPLDNVTKQAVQSQTSSANAQTTENKGNIMSKVSSIVAANKSAVVNAAKLEVGKIALTQVTKVAAKKAPFMIKGYIDTPIGRVVIANLLSVAVDQYAPTNAKAKAVAGAAMEAAMLEMVQSFNIAEMIDEMVKGIDISTFTQNAESE</sequence>
<dbReference type="EMBL" id="LR027389">
    <property type="protein sequence ID" value="VCU43835.1"/>
    <property type="molecule type" value="Genomic_DNA"/>
</dbReference>
<dbReference type="InterPro" id="IPR055988">
    <property type="entry name" value="DUF7566"/>
</dbReference>
<dbReference type="Proteomes" id="UP000308526">
    <property type="component" value="Segment"/>
</dbReference>
<evidence type="ECO:0000313" key="2">
    <source>
        <dbReference type="Proteomes" id="UP000308526"/>
    </source>
</evidence>
<organism evidence="1 2">
    <name type="scientific">Escherichia phage vB_Eco_mar003J3</name>
    <dbReference type="NCBI Taxonomy" id="2419761"/>
    <lineage>
        <taxon>Viruses</taxon>
        <taxon>Duplodnaviria</taxon>
        <taxon>Heunggongvirae</taxon>
        <taxon>Uroviricota</taxon>
        <taxon>Caudoviricetes</taxon>
        <taxon>Demerecviridae</taxon>
        <taxon>Markadamsvirinae</taxon>
        <taxon>Epseptimavirus</taxon>
        <taxon>Epseptimavirus mar003J3</taxon>
    </lineage>
</organism>
<protein>
    <submittedName>
        <fullName evidence="1">Uncharacterized protein</fullName>
    </submittedName>
</protein>
<reference evidence="1 2" key="1">
    <citation type="submission" date="2018-10" db="EMBL/GenBank/DDBJ databases">
        <authorList>
            <person name="Redgwell R T."/>
            <person name="Michniewski S."/>
            <person name="Millard A."/>
        </authorList>
    </citation>
    <scope>NUCLEOTIDE SEQUENCE [LARGE SCALE GENOMIC DNA]</scope>
    <source>
        <strain evidence="2">vB_Eco_mar003J3</strain>
    </source>
</reference>
<dbReference type="Pfam" id="PF24450">
    <property type="entry name" value="DUF7566"/>
    <property type="match status" value="1"/>
</dbReference>
<gene>
    <name evidence="1" type="ORF">MAR003J3_00113</name>
</gene>
<evidence type="ECO:0000313" key="1">
    <source>
        <dbReference type="EMBL" id="VCU43835.1"/>
    </source>
</evidence>
<keyword evidence="2" id="KW-1185">Reference proteome</keyword>
<accession>A0A3P4A9S9</accession>
<proteinExistence type="predicted"/>